<feature type="compositionally biased region" description="Low complexity" evidence="1">
    <location>
        <begin position="28"/>
        <end position="47"/>
    </location>
</feature>
<evidence type="ECO:0000313" key="3">
    <source>
        <dbReference type="Proteomes" id="UP000193642"/>
    </source>
</evidence>
<feature type="region of interest" description="Disordered" evidence="1">
    <location>
        <begin position="87"/>
        <end position="119"/>
    </location>
</feature>
<proteinExistence type="predicted"/>
<feature type="non-terminal residue" evidence="2">
    <location>
        <position position="142"/>
    </location>
</feature>
<dbReference type="EMBL" id="MCGO01000035">
    <property type="protein sequence ID" value="ORY40532.1"/>
    <property type="molecule type" value="Genomic_DNA"/>
</dbReference>
<reference evidence="2 3" key="1">
    <citation type="submission" date="2016-07" db="EMBL/GenBank/DDBJ databases">
        <title>Pervasive Adenine N6-methylation of Active Genes in Fungi.</title>
        <authorList>
            <consortium name="DOE Joint Genome Institute"/>
            <person name="Mondo S.J."/>
            <person name="Dannebaum R.O."/>
            <person name="Kuo R.C."/>
            <person name="Labutti K."/>
            <person name="Haridas S."/>
            <person name="Kuo A."/>
            <person name="Salamov A."/>
            <person name="Ahrendt S.R."/>
            <person name="Lipzen A."/>
            <person name="Sullivan W."/>
            <person name="Andreopoulos W.B."/>
            <person name="Clum A."/>
            <person name="Lindquist E."/>
            <person name="Daum C."/>
            <person name="Ramamoorthy G.K."/>
            <person name="Gryganskyi A."/>
            <person name="Culley D."/>
            <person name="Magnuson J.K."/>
            <person name="James T.Y."/>
            <person name="O'Malley M.A."/>
            <person name="Stajich J.E."/>
            <person name="Spatafora J.W."/>
            <person name="Visel A."/>
            <person name="Grigoriev I.V."/>
        </authorList>
    </citation>
    <scope>NUCLEOTIDE SEQUENCE [LARGE SCALE GENOMIC DNA]</scope>
    <source>
        <strain evidence="2 3">JEL800</strain>
    </source>
</reference>
<evidence type="ECO:0000313" key="2">
    <source>
        <dbReference type="EMBL" id="ORY40532.1"/>
    </source>
</evidence>
<keyword evidence="3" id="KW-1185">Reference proteome</keyword>
<gene>
    <name evidence="2" type="ORF">BCR33DRAFT_719487</name>
</gene>
<organism evidence="2 3">
    <name type="scientific">Rhizoclosmatium globosum</name>
    <dbReference type="NCBI Taxonomy" id="329046"/>
    <lineage>
        <taxon>Eukaryota</taxon>
        <taxon>Fungi</taxon>
        <taxon>Fungi incertae sedis</taxon>
        <taxon>Chytridiomycota</taxon>
        <taxon>Chytridiomycota incertae sedis</taxon>
        <taxon>Chytridiomycetes</taxon>
        <taxon>Chytridiales</taxon>
        <taxon>Chytriomycetaceae</taxon>
        <taxon>Rhizoclosmatium</taxon>
    </lineage>
</organism>
<comment type="caution">
    <text evidence="2">The sequence shown here is derived from an EMBL/GenBank/DDBJ whole genome shotgun (WGS) entry which is preliminary data.</text>
</comment>
<protein>
    <submittedName>
        <fullName evidence="2">Uncharacterized protein</fullName>
    </submittedName>
</protein>
<sequence length="142" mass="14942">MPIPKTTTPSSQINPLCNIPTKPEFINTPTHRSTPTNTTTSQSLTKPARIPSRTLLQHAGFTDPTPAPPPIGLRSHATTRIGKRGFLDDFFDDDENGHDDSAGGVGGGGGGGLESEQTTFVSEHSVRAFSGWFGSVSVRGVG</sequence>
<dbReference type="Proteomes" id="UP000193642">
    <property type="component" value="Unassembled WGS sequence"/>
</dbReference>
<evidence type="ECO:0000256" key="1">
    <source>
        <dbReference type="SAM" id="MobiDB-lite"/>
    </source>
</evidence>
<accession>A0A1Y2C0H2</accession>
<dbReference type="AlphaFoldDB" id="A0A1Y2C0H2"/>
<feature type="region of interest" description="Disordered" evidence="1">
    <location>
        <begin position="25"/>
        <end position="48"/>
    </location>
</feature>
<feature type="compositionally biased region" description="Gly residues" evidence="1">
    <location>
        <begin position="103"/>
        <end position="113"/>
    </location>
</feature>
<name>A0A1Y2C0H2_9FUNG</name>